<feature type="compositionally biased region" description="Basic residues" evidence="7">
    <location>
        <begin position="83"/>
        <end position="101"/>
    </location>
</feature>
<dbReference type="GO" id="GO:0005739">
    <property type="term" value="C:mitochondrion"/>
    <property type="evidence" value="ECO:0007669"/>
    <property type="project" value="UniProtKB-SubCell"/>
</dbReference>
<dbReference type="PANTHER" id="PTHR13362:SF2">
    <property type="entry name" value="SMALL RIBOSOMAL SUBUNIT PROTEIN MS33"/>
    <property type="match status" value="1"/>
</dbReference>
<sequence length="101" mass="11067">MSGAGSSLKAVMNAAALQGVAEATARIFGHVIGNGMRSGHKILRRKPIGKKVLEWYPPSVCRAYPGFTPGEEERLERLERMRRQGKAPPKKGQGKRAAKRK</sequence>
<comment type="similarity">
    <text evidence="2">Belongs to the mitochondrion-specific ribosomal protein mS33 family.</text>
</comment>
<gene>
    <name evidence="8" type="ORF">KP509_09G088200</name>
</gene>
<proteinExistence type="inferred from homology"/>
<accession>A0A8T2U4H3</accession>
<dbReference type="PANTHER" id="PTHR13362">
    <property type="entry name" value="MITOCHONDRIAL RIBOSOMAL PROTEIN S33"/>
    <property type="match status" value="1"/>
</dbReference>
<dbReference type="EMBL" id="CM035414">
    <property type="protein sequence ID" value="KAH7430202.1"/>
    <property type="molecule type" value="Genomic_DNA"/>
</dbReference>
<reference evidence="8" key="1">
    <citation type="submission" date="2021-08" db="EMBL/GenBank/DDBJ databases">
        <title>WGS assembly of Ceratopteris richardii.</title>
        <authorList>
            <person name="Marchant D.B."/>
            <person name="Chen G."/>
            <person name="Jenkins J."/>
            <person name="Shu S."/>
            <person name="Leebens-Mack J."/>
            <person name="Grimwood J."/>
            <person name="Schmutz J."/>
            <person name="Soltis P."/>
            <person name="Soltis D."/>
            <person name="Chen Z.-H."/>
        </authorList>
    </citation>
    <scope>NUCLEOTIDE SEQUENCE</scope>
    <source>
        <strain evidence="8">Whitten #5841</strain>
        <tissue evidence="8">Leaf</tissue>
    </source>
</reference>
<evidence type="ECO:0000256" key="5">
    <source>
        <dbReference type="ARBA" id="ARBA00023274"/>
    </source>
</evidence>
<dbReference type="GO" id="GO:0005840">
    <property type="term" value="C:ribosome"/>
    <property type="evidence" value="ECO:0007669"/>
    <property type="project" value="UniProtKB-KW"/>
</dbReference>
<comment type="caution">
    <text evidence="8">The sequence shown here is derived from an EMBL/GenBank/DDBJ whole genome shotgun (WGS) entry which is preliminary data.</text>
</comment>
<dbReference type="Pfam" id="PF08293">
    <property type="entry name" value="MRP-S33"/>
    <property type="match status" value="1"/>
</dbReference>
<name>A0A8T2U4H3_CERRI</name>
<feature type="region of interest" description="Disordered" evidence="7">
    <location>
        <begin position="79"/>
        <end position="101"/>
    </location>
</feature>
<keyword evidence="3" id="KW-0689">Ribosomal protein</keyword>
<dbReference type="OrthoDB" id="6495301at2759"/>
<dbReference type="Proteomes" id="UP000825935">
    <property type="component" value="Chromosome 9"/>
</dbReference>
<keyword evidence="5" id="KW-0687">Ribonucleoprotein</keyword>
<evidence type="ECO:0000256" key="3">
    <source>
        <dbReference type="ARBA" id="ARBA00022980"/>
    </source>
</evidence>
<evidence type="ECO:0000256" key="6">
    <source>
        <dbReference type="ARBA" id="ARBA00035132"/>
    </source>
</evidence>
<organism evidence="8 9">
    <name type="scientific">Ceratopteris richardii</name>
    <name type="common">Triangle waterfern</name>
    <dbReference type="NCBI Taxonomy" id="49495"/>
    <lineage>
        <taxon>Eukaryota</taxon>
        <taxon>Viridiplantae</taxon>
        <taxon>Streptophyta</taxon>
        <taxon>Embryophyta</taxon>
        <taxon>Tracheophyta</taxon>
        <taxon>Polypodiopsida</taxon>
        <taxon>Polypodiidae</taxon>
        <taxon>Polypodiales</taxon>
        <taxon>Pteridineae</taxon>
        <taxon>Pteridaceae</taxon>
        <taxon>Parkerioideae</taxon>
        <taxon>Ceratopteris</taxon>
    </lineage>
</organism>
<protein>
    <recommendedName>
        <fullName evidence="6">Small ribosomal subunit protein mS33</fullName>
    </recommendedName>
</protein>
<evidence type="ECO:0000256" key="1">
    <source>
        <dbReference type="ARBA" id="ARBA00004173"/>
    </source>
</evidence>
<evidence type="ECO:0000313" key="8">
    <source>
        <dbReference type="EMBL" id="KAH7430202.1"/>
    </source>
</evidence>
<evidence type="ECO:0000313" key="9">
    <source>
        <dbReference type="Proteomes" id="UP000825935"/>
    </source>
</evidence>
<keyword evidence="4" id="KW-0496">Mitochondrion</keyword>
<dbReference type="OMA" id="GYSEYYQ"/>
<evidence type="ECO:0000256" key="7">
    <source>
        <dbReference type="SAM" id="MobiDB-lite"/>
    </source>
</evidence>
<dbReference type="InterPro" id="IPR013219">
    <property type="entry name" value="Ribosomal_mS33"/>
</dbReference>
<evidence type="ECO:0000256" key="4">
    <source>
        <dbReference type="ARBA" id="ARBA00023128"/>
    </source>
</evidence>
<dbReference type="AlphaFoldDB" id="A0A8T2U4H3"/>
<comment type="subcellular location">
    <subcellularLocation>
        <location evidence="1">Mitochondrion</location>
    </subcellularLocation>
</comment>
<keyword evidence="9" id="KW-1185">Reference proteome</keyword>
<dbReference type="GO" id="GO:1990904">
    <property type="term" value="C:ribonucleoprotein complex"/>
    <property type="evidence" value="ECO:0007669"/>
    <property type="project" value="UniProtKB-KW"/>
</dbReference>
<evidence type="ECO:0000256" key="2">
    <source>
        <dbReference type="ARBA" id="ARBA00008970"/>
    </source>
</evidence>